<keyword evidence="1" id="KW-0614">Plasmid</keyword>
<gene>
    <name evidence="1" type="ORF">PTKU64_94000</name>
</gene>
<dbReference type="EMBL" id="AP024960">
    <property type="protein sequence ID" value="BCZ85725.1"/>
    <property type="molecule type" value="Genomic_DNA"/>
</dbReference>
<sequence length="111" mass="12570">MTLLRVALTASHQGDPSQTLRTEITMTQKPTRKASARLLLPVVKREPEKTKITASLPQDVHADLLAYQRAYQEMNGTEISLDFIIEQVLIQHLKRDKAFQTWKTTGGRLQG</sequence>
<protein>
    <recommendedName>
        <fullName evidence="3">DUF2274 domain-containing protein</fullName>
    </recommendedName>
</protein>
<dbReference type="InterPro" id="IPR018733">
    <property type="entry name" value="DUF2274"/>
</dbReference>
<evidence type="ECO:0000313" key="2">
    <source>
        <dbReference type="Proteomes" id="UP001319874"/>
    </source>
</evidence>
<evidence type="ECO:0008006" key="3">
    <source>
        <dbReference type="Google" id="ProtNLM"/>
    </source>
</evidence>
<proteinExistence type="predicted"/>
<accession>A0ABM7U3D6</accession>
<dbReference type="Proteomes" id="UP001319874">
    <property type="component" value="Plasmid pPT70"/>
</dbReference>
<keyword evidence="2" id="KW-1185">Reference proteome</keyword>
<geneLocation type="plasmid" evidence="1 2">
    <name>pPT70</name>
</geneLocation>
<reference evidence="1 2" key="1">
    <citation type="journal article" date="2022" name="Front. Microbiol.">
        <title>Identification and characterization of a novel class of self-sufficient cytochrome P450 hydroxylase involved in cyclohexanecarboxylate degradation in Paraburkholderia terrae strain KU-64.</title>
        <authorList>
            <person name="Yamamoto T."/>
            <person name="Hasegawa Y."/>
            <person name="Iwaki H."/>
        </authorList>
    </citation>
    <scope>NUCLEOTIDE SEQUENCE [LARGE SCALE GENOMIC DNA]</scope>
    <source>
        <strain evidence="1 2">KU-64</strain>
    </source>
</reference>
<organism evidence="1 2">
    <name type="scientific">Paraburkholderia terrae</name>
    <dbReference type="NCBI Taxonomy" id="311230"/>
    <lineage>
        <taxon>Bacteria</taxon>
        <taxon>Pseudomonadati</taxon>
        <taxon>Pseudomonadota</taxon>
        <taxon>Betaproteobacteria</taxon>
        <taxon>Burkholderiales</taxon>
        <taxon>Burkholderiaceae</taxon>
        <taxon>Paraburkholderia</taxon>
    </lineage>
</organism>
<dbReference type="Pfam" id="PF10038">
    <property type="entry name" value="DUF2274"/>
    <property type="match status" value="1"/>
</dbReference>
<evidence type="ECO:0000313" key="1">
    <source>
        <dbReference type="EMBL" id="BCZ85725.1"/>
    </source>
</evidence>
<name>A0ABM7U3D6_9BURK</name>